<dbReference type="PANTHER" id="PTHR33608:SF7">
    <property type="entry name" value="DUF58 DOMAIN-CONTAINING PROTEIN"/>
    <property type="match status" value="1"/>
</dbReference>
<name>A0A2Z2P4I5_9GAMM</name>
<reference evidence="2 3" key="1">
    <citation type="submission" date="2016-12" db="EMBL/GenBank/DDBJ databases">
        <authorList>
            <person name="Song W.-J."/>
            <person name="Kurnit D.M."/>
        </authorList>
    </citation>
    <scope>NUCLEOTIDE SEQUENCE [LARGE SCALE GENOMIC DNA]</scope>
    <source>
        <strain evidence="2 3">IMCC3135</strain>
    </source>
</reference>
<dbReference type="InterPro" id="IPR036465">
    <property type="entry name" value="vWFA_dom_sf"/>
</dbReference>
<dbReference type="PANTHER" id="PTHR33608">
    <property type="entry name" value="BLL2464 PROTEIN"/>
    <property type="match status" value="1"/>
</dbReference>
<dbReference type="Gene3D" id="3.40.50.410">
    <property type="entry name" value="von Willebrand factor, type A domain"/>
    <property type="match status" value="1"/>
</dbReference>
<proteinExistence type="predicted"/>
<dbReference type="SMART" id="SM00327">
    <property type="entry name" value="VWA"/>
    <property type="match status" value="1"/>
</dbReference>
<dbReference type="RefSeq" id="WP_157736222.1">
    <property type="nucleotide sequence ID" value="NZ_CP018632.1"/>
</dbReference>
<dbReference type="AlphaFoldDB" id="A0A2Z2P4I5"/>
<keyword evidence="3" id="KW-1185">Reference proteome</keyword>
<gene>
    <name evidence="2" type="ORF">IMCC3135_23375</name>
</gene>
<protein>
    <recommendedName>
        <fullName evidence="1">VWFA domain-containing protein</fullName>
    </recommendedName>
</protein>
<dbReference type="OrthoDB" id="9776116at2"/>
<dbReference type="InterPro" id="IPR002035">
    <property type="entry name" value="VWF_A"/>
</dbReference>
<dbReference type="PROSITE" id="PS50234">
    <property type="entry name" value="VWFA"/>
    <property type="match status" value="1"/>
</dbReference>
<sequence length="299" mass="33326">MAGKTANRLLKPDVLARLGSLELIARTVVDGVTTGLHRSPHFGFSQEFAEYRAYNEGDDLRYVDWNVYARTDRTYIKRFQGETNTAVTLLLDASASMDFGTPVSKLQQAQYLIASLAYLTRKQHDALGLAIFDETVRHYLAPSARPDSLMQVISQLEHTVAGAGTNIIEALGSLQASMTRRGLVIVVSDLYADADQLLEALRPLAHHGQDVAVFHVLDKEEVQPSLSRISALRDLESDETVIVDPAFLKTDYRTRFNAHCESVAQACRRIGADYTQVLTTEPLDAALQGYLRFRERRGR</sequence>
<dbReference type="SUPFAM" id="SSF53300">
    <property type="entry name" value="vWA-like"/>
    <property type="match status" value="1"/>
</dbReference>
<dbReference type="Pfam" id="PF01882">
    <property type="entry name" value="DUF58"/>
    <property type="match status" value="1"/>
</dbReference>
<accession>A0A2Z2P4I5</accession>
<feature type="domain" description="VWFA" evidence="1">
    <location>
        <begin position="86"/>
        <end position="263"/>
    </location>
</feature>
<dbReference type="KEGG" id="gai:IMCC3135_23375"/>
<organism evidence="2 3">
    <name type="scientific">Granulosicoccus antarcticus IMCC3135</name>
    <dbReference type="NCBI Taxonomy" id="1192854"/>
    <lineage>
        <taxon>Bacteria</taxon>
        <taxon>Pseudomonadati</taxon>
        <taxon>Pseudomonadota</taxon>
        <taxon>Gammaproteobacteria</taxon>
        <taxon>Chromatiales</taxon>
        <taxon>Granulosicoccaceae</taxon>
        <taxon>Granulosicoccus</taxon>
    </lineage>
</organism>
<evidence type="ECO:0000313" key="3">
    <source>
        <dbReference type="Proteomes" id="UP000250079"/>
    </source>
</evidence>
<dbReference type="InterPro" id="IPR002881">
    <property type="entry name" value="DUF58"/>
</dbReference>
<evidence type="ECO:0000313" key="2">
    <source>
        <dbReference type="EMBL" id="ASJ74744.1"/>
    </source>
</evidence>
<dbReference type="Proteomes" id="UP000250079">
    <property type="component" value="Chromosome"/>
</dbReference>
<evidence type="ECO:0000259" key="1">
    <source>
        <dbReference type="PROSITE" id="PS50234"/>
    </source>
</evidence>
<dbReference type="EMBL" id="CP018632">
    <property type="protein sequence ID" value="ASJ74744.1"/>
    <property type="molecule type" value="Genomic_DNA"/>
</dbReference>